<sequence>MRFRARTNRFHAANYLVVKAYVGVTDGNWYQFLADRPQLQEVNFWRPASAQGFRALQVGEPFFFKTHHPHNRVVGGGFFSGFARLPISEAWELLGEGNGAASEQQMREAISRYRNEPISPRDDPVIGCVFIRDTRFFDADLVAGPPPDFASNVVQGKGYDLAERAYAGYFVDLFHRLIGTDVEIDLGAPWHRAGPVYGDPRLQPQRLGQQAFKGVVLDAYQHRCAITGAKIRPVLQAAHILPLPKGGEHRLDNGLLLRSDVHIMFDRGYLSVDPKHRLLVSPRLRDDFGNGEEFYSRSGMQIVLPERKADRPHREFLAWHVDTVFKTA</sequence>
<reference evidence="3" key="1">
    <citation type="journal article" date="2019" name="Int. J. Syst. Evol. Microbiol.">
        <title>The Global Catalogue of Microorganisms (GCM) 10K type strain sequencing project: providing services to taxonomists for standard genome sequencing and annotation.</title>
        <authorList>
            <consortium name="The Broad Institute Genomics Platform"/>
            <consortium name="The Broad Institute Genome Sequencing Center for Infectious Disease"/>
            <person name="Wu L."/>
            <person name="Ma J."/>
        </authorList>
    </citation>
    <scope>NUCLEOTIDE SEQUENCE [LARGE SCALE GENOMIC DNA]</scope>
    <source>
        <strain evidence="3">JCM 17441</strain>
    </source>
</reference>
<name>A0ABP8CTY7_9ACTN</name>
<dbReference type="InterPro" id="IPR003615">
    <property type="entry name" value="HNH_nuc"/>
</dbReference>
<dbReference type="Proteomes" id="UP001500620">
    <property type="component" value="Unassembled WGS sequence"/>
</dbReference>
<evidence type="ECO:0000313" key="2">
    <source>
        <dbReference type="EMBL" id="GAA4243277.1"/>
    </source>
</evidence>
<organism evidence="2 3">
    <name type="scientific">Dactylosporangium darangshiense</name>
    <dbReference type="NCBI Taxonomy" id="579108"/>
    <lineage>
        <taxon>Bacteria</taxon>
        <taxon>Bacillati</taxon>
        <taxon>Actinomycetota</taxon>
        <taxon>Actinomycetes</taxon>
        <taxon>Micromonosporales</taxon>
        <taxon>Micromonosporaceae</taxon>
        <taxon>Dactylosporangium</taxon>
    </lineage>
</organism>
<protein>
    <recommendedName>
        <fullName evidence="1">HNH nuclease domain-containing protein</fullName>
    </recommendedName>
</protein>
<feature type="domain" description="HNH nuclease" evidence="1">
    <location>
        <begin position="224"/>
        <end position="273"/>
    </location>
</feature>
<keyword evidence="3" id="KW-1185">Reference proteome</keyword>
<dbReference type="EMBL" id="BAABAT010000001">
    <property type="protein sequence ID" value="GAA4243277.1"/>
    <property type="molecule type" value="Genomic_DNA"/>
</dbReference>
<proteinExistence type="predicted"/>
<dbReference type="Pfam" id="PF13391">
    <property type="entry name" value="HNH_2"/>
    <property type="match status" value="1"/>
</dbReference>
<accession>A0ABP8CTY7</accession>
<evidence type="ECO:0000313" key="3">
    <source>
        <dbReference type="Proteomes" id="UP001500620"/>
    </source>
</evidence>
<gene>
    <name evidence="2" type="ORF">GCM10022255_001680</name>
</gene>
<evidence type="ECO:0000259" key="1">
    <source>
        <dbReference type="Pfam" id="PF13391"/>
    </source>
</evidence>
<comment type="caution">
    <text evidence="2">The sequence shown here is derived from an EMBL/GenBank/DDBJ whole genome shotgun (WGS) entry which is preliminary data.</text>
</comment>